<dbReference type="EMBL" id="MT144257">
    <property type="protein sequence ID" value="QJA51373.1"/>
    <property type="molecule type" value="Genomic_DNA"/>
</dbReference>
<organism evidence="1">
    <name type="scientific">viral metagenome</name>
    <dbReference type="NCBI Taxonomy" id="1070528"/>
    <lineage>
        <taxon>unclassified sequences</taxon>
        <taxon>metagenomes</taxon>
        <taxon>organismal metagenomes</taxon>
    </lineage>
</organism>
<protein>
    <submittedName>
        <fullName evidence="1">Uncharacterized protein</fullName>
    </submittedName>
</protein>
<sequence>MTMLEETITARYENTNDIGIAVVAVLTHDHLDRLLDWTAYIGASTNNRYESAAVAAAAKFGNKLSQADAHYYFPSLPLEKYRL</sequence>
<reference evidence="1" key="1">
    <citation type="submission" date="2020-03" db="EMBL/GenBank/DDBJ databases">
        <title>The deep terrestrial virosphere.</title>
        <authorList>
            <person name="Holmfeldt K."/>
            <person name="Nilsson E."/>
            <person name="Simone D."/>
            <person name="Lopez-Fernandez M."/>
            <person name="Wu X."/>
            <person name="de Brujin I."/>
            <person name="Lundin D."/>
            <person name="Andersson A."/>
            <person name="Bertilsson S."/>
            <person name="Dopson M."/>
        </authorList>
    </citation>
    <scope>NUCLEOTIDE SEQUENCE</scope>
    <source>
        <strain evidence="1">TM448A02084</strain>
    </source>
</reference>
<dbReference type="AlphaFoldDB" id="A0A6H1ZTX0"/>
<gene>
    <name evidence="1" type="ORF">TM448A02084_0011</name>
</gene>
<proteinExistence type="predicted"/>
<evidence type="ECO:0000313" key="1">
    <source>
        <dbReference type="EMBL" id="QJA51373.1"/>
    </source>
</evidence>
<name>A0A6H1ZTX0_9ZZZZ</name>
<accession>A0A6H1ZTX0</accession>